<keyword evidence="3" id="KW-1185">Reference proteome</keyword>
<reference evidence="2" key="1">
    <citation type="submission" date="2016-03" db="EMBL/GenBank/DDBJ databases">
        <title>Draft genome sequence of Rosellinia necatrix.</title>
        <authorList>
            <person name="Kanematsu S."/>
        </authorList>
    </citation>
    <scope>NUCLEOTIDE SEQUENCE [LARGE SCALE GENOMIC DNA]</scope>
    <source>
        <strain evidence="2">W97</strain>
    </source>
</reference>
<feature type="signal peptide" evidence="1">
    <location>
        <begin position="1"/>
        <end position="18"/>
    </location>
</feature>
<gene>
    <name evidence="2" type="ORF">SAMD00023353_0301030</name>
</gene>
<proteinExistence type="predicted"/>
<dbReference type="Proteomes" id="UP000054516">
    <property type="component" value="Unassembled WGS sequence"/>
</dbReference>
<dbReference type="EMBL" id="DF977448">
    <property type="protein sequence ID" value="GAW25223.1"/>
    <property type="molecule type" value="Genomic_DNA"/>
</dbReference>
<accession>A0A1S8A581</accession>
<evidence type="ECO:0000256" key="1">
    <source>
        <dbReference type="SAM" id="SignalP"/>
    </source>
</evidence>
<keyword evidence="1" id="KW-0732">Signal</keyword>
<evidence type="ECO:0000313" key="2">
    <source>
        <dbReference type="EMBL" id="GAW25223.1"/>
    </source>
</evidence>
<dbReference type="OrthoDB" id="10432448at2759"/>
<feature type="chain" id="PRO_5010540252" evidence="1">
    <location>
        <begin position="19"/>
        <end position="168"/>
    </location>
</feature>
<dbReference type="STRING" id="77044.A0A1S8A581"/>
<protein>
    <submittedName>
        <fullName evidence="2">Putative manganese lipoxygenase protein</fullName>
    </submittedName>
</protein>
<dbReference type="AlphaFoldDB" id="A0A1S8A581"/>
<organism evidence="2">
    <name type="scientific">Rosellinia necatrix</name>
    <name type="common">White root-rot fungus</name>
    <dbReference type="NCBI Taxonomy" id="77044"/>
    <lineage>
        <taxon>Eukaryota</taxon>
        <taxon>Fungi</taxon>
        <taxon>Dikarya</taxon>
        <taxon>Ascomycota</taxon>
        <taxon>Pezizomycotina</taxon>
        <taxon>Sordariomycetes</taxon>
        <taxon>Xylariomycetidae</taxon>
        <taxon>Xylariales</taxon>
        <taxon>Xylariaceae</taxon>
        <taxon>Rosellinia</taxon>
    </lineage>
</organism>
<sequence length="168" mass="18611">MMNPARVCFFLSAVAVSASPAPKRDTGDGFTLPKVDFYYPQRAAAIEAKRKGWQYGEYPIGGAFYPTGKLANQTISEQQAQWFPIVVEHAKLIGEESAAALEGIIAAGNFSTLDDYANTYKNQWNMSLPRGPMLGMLTNYTDDRLFSMMRLVRPICDSLQDTACPTPR</sequence>
<name>A0A1S8A581_ROSNE</name>
<evidence type="ECO:0000313" key="3">
    <source>
        <dbReference type="Proteomes" id="UP000054516"/>
    </source>
</evidence>